<dbReference type="InterPro" id="IPR033881">
    <property type="entry name" value="vWA_BatA_type"/>
</dbReference>
<evidence type="ECO:0000259" key="1">
    <source>
        <dbReference type="PROSITE" id="PS50234"/>
    </source>
</evidence>
<gene>
    <name evidence="2" type="ORF">L4G47_03515</name>
</gene>
<accession>A0ABS9I0E9</accession>
<feature type="domain" description="VWFA" evidence="1">
    <location>
        <begin position="91"/>
        <end position="286"/>
    </location>
</feature>
<dbReference type="EMBL" id="JAKJXH010000002">
    <property type="protein sequence ID" value="MCF7541288.1"/>
    <property type="molecule type" value="Genomic_DNA"/>
</dbReference>
<dbReference type="SUPFAM" id="SSF53300">
    <property type="entry name" value="vWA-like"/>
    <property type="match status" value="1"/>
</dbReference>
<dbReference type="InterPro" id="IPR050768">
    <property type="entry name" value="UPF0353/GerABKA_families"/>
</dbReference>
<organism evidence="2 3">
    <name type="scientific">Pseudomonas petrae</name>
    <dbReference type="NCBI Taxonomy" id="2912190"/>
    <lineage>
        <taxon>Bacteria</taxon>
        <taxon>Pseudomonadati</taxon>
        <taxon>Pseudomonadota</taxon>
        <taxon>Gammaproteobacteria</taxon>
        <taxon>Pseudomonadales</taxon>
        <taxon>Pseudomonadaceae</taxon>
        <taxon>Pseudomonas</taxon>
    </lineage>
</organism>
<dbReference type="Proteomes" id="UP001162905">
    <property type="component" value="Unassembled WGS sequence"/>
</dbReference>
<dbReference type="PANTHER" id="PTHR22550">
    <property type="entry name" value="SPORE GERMINATION PROTEIN"/>
    <property type="match status" value="1"/>
</dbReference>
<reference evidence="2" key="1">
    <citation type="submission" date="2022-01" db="EMBL/GenBank/DDBJ databases">
        <title>Pseudomonas sp. nov. isolated from Antarctic regolith.</title>
        <authorList>
            <person name="Novakova D."/>
            <person name="Sedlar K."/>
        </authorList>
    </citation>
    <scope>NUCLEOTIDE SEQUENCE</scope>
    <source>
        <strain evidence="2">P2647</strain>
    </source>
</reference>
<dbReference type="PROSITE" id="PS50234">
    <property type="entry name" value="VWFA"/>
    <property type="match status" value="1"/>
</dbReference>
<sequence>MFEFAWPWLFALLPLPWLMRFVLPAADSGEAALKVSFLQELEGLAGRRARTHLPGWRRQLPFITVWLLLLVAAARPQWLGEPLPVAASGRDLLVAVDVSGSMDYPDMVWKNDEVSRLTLVKTLLGDFLEHRQGDRIGLILFGSQAYLQAPLTFDRKTVRVWLDEARIGIAGKNTAIGDAIGLALKRLRQRPAQSRVLILVTDGANNAGQIDPRTAARLAASEGVKIYPIGIGADPDKGATSILGLNPSLDLDEPALREIATVSGGQYFRARNGAELAGIGQALDRLEPVAQQPTQARPARALYHVPLTMALLLSLLLVVQERWPNNPVYRFFARRPTFVQGTQWRQRLKRLTRRP</sequence>
<comment type="caution">
    <text evidence="2">The sequence shown here is derived from an EMBL/GenBank/DDBJ whole genome shotgun (WGS) entry which is preliminary data.</text>
</comment>
<protein>
    <submittedName>
        <fullName evidence="2">VWA domain-containing protein</fullName>
    </submittedName>
</protein>
<evidence type="ECO:0000313" key="2">
    <source>
        <dbReference type="EMBL" id="MCF7541288.1"/>
    </source>
</evidence>
<name>A0ABS9I0E9_9PSED</name>
<evidence type="ECO:0000313" key="3">
    <source>
        <dbReference type="Proteomes" id="UP001162905"/>
    </source>
</evidence>
<dbReference type="PANTHER" id="PTHR22550:SF18">
    <property type="entry name" value="VWFA DOMAIN-CONTAINING PROTEIN"/>
    <property type="match status" value="1"/>
</dbReference>
<dbReference type="RefSeq" id="WP_237250553.1">
    <property type="nucleotide sequence ID" value="NZ_JAKJXE010000001.1"/>
</dbReference>
<dbReference type="Gene3D" id="3.40.50.410">
    <property type="entry name" value="von Willebrand factor, type A domain"/>
    <property type="match status" value="1"/>
</dbReference>
<proteinExistence type="predicted"/>
<dbReference type="InterPro" id="IPR002035">
    <property type="entry name" value="VWF_A"/>
</dbReference>
<dbReference type="InterPro" id="IPR036465">
    <property type="entry name" value="vWFA_dom_sf"/>
</dbReference>
<dbReference type="SMART" id="SM00327">
    <property type="entry name" value="VWA"/>
    <property type="match status" value="1"/>
</dbReference>
<dbReference type="Pfam" id="PF00092">
    <property type="entry name" value="VWA"/>
    <property type="match status" value="1"/>
</dbReference>
<keyword evidence="3" id="KW-1185">Reference proteome</keyword>
<dbReference type="CDD" id="cd01467">
    <property type="entry name" value="vWA_BatA_type"/>
    <property type="match status" value="1"/>
</dbReference>